<dbReference type="Proteomes" id="UP000198672">
    <property type="component" value="Unassembled WGS sequence"/>
</dbReference>
<reference evidence="2" key="1">
    <citation type="submission" date="2016-10" db="EMBL/GenBank/DDBJ databases">
        <authorList>
            <person name="Varghese N."/>
            <person name="Submissions S."/>
        </authorList>
    </citation>
    <scope>NUCLEOTIDE SEQUENCE [LARGE SCALE GENOMIC DNA]</scope>
    <source>
        <strain evidence="2">DSM 173</strain>
    </source>
</reference>
<protein>
    <submittedName>
        <fullName evidence="1">Uncharacterized protein</fullName>
    </submittedName>
</protein>
<dbReference type="AlphaFoldDB" id="A0A1H3I372"/>
<organism evidence="1 2">
    <name type="scientific">Allochromatium warmingii</name>
    <name type="common">Chromatium warmingii</name>
    <dbReference type="NCBI Taxonomy" id="61595"/>
    <lineage>
        <taxon>Bacteria</taxon>
        <taxon>Pseudomonadati</taxon>
        <taxon>Pseudomonadota</taxon>
        <taxon>Gammaproteobacteria</taxon>
        <taxon>Chromatiales</taxon>
        <taxon>Chromatiaceae</taxon>
        <taxon>Allochromatium</taxon>
    </lineage>
</organism>
<dbReference type="EMBL" id="FNOW01000039">
    <property type="protein sequence ID" value="SDY22167.1"/>
    <property type="molecule type" value="Genomic_DNA"/>
</dbReference>
<evidence type="ECO:0000313" key="2">
    <source>
        <dbReference type="Proteomes" id="UP000198672"/>
    </source>
</evidence>
<dbReference type="STRING" id="61595.SAMN05421644_13925"/>
<accession>A0A1H3I372</accession>
<proteinExistence type="predicted"/>
<sequence length="36" mass="4105">MTKLIVKSREIIDTLFEAFGALLLPVLECLNRRDVS</sequence>
<feature type="non-terminal residue" evidence="1">
    <location>
        <position position="36"/>
    </location>
</feature>
<keyword evidence="2" id="KW-1185">Reference proteome</keyword>
<name>A0A1H3I372_ALLWA</name>
<evidence type="ECO:0000313" key="1">
    <source>
        <dbReference type="EMBL" id="SDY22167.1"/>
    </source>
</evidence>
<gene>
    <name evidence="1" type="ORF">SAMN05421644_13925</name>
</gene>